<comment type="caution">
    <text evidence="2">The sequence shown here is derived from an EMBL/GenBank/DDBJ whole genome shotgun (WGS) entry which is preliminary data.</text>
</comment>
<name>A0ABR3R706_9PLEO</name>
<accession>A0ABR3R706</accession>
<evidence type="ECO:0000313" key="3">
    <source>
        <dbReference type="Proteomes" id="UP001521222"/>
    </source>
</evidence>
<dbReference type="Proteomes" id="UP001521222">
    <property type="component" value="Unassembled WGS sequence"/>
</dbReference>
<gene>
    <name evidence="2" type="ORF">SLS59_006216</name>
</gene>
<protein>
    <submittedName>
        <fullName evidence="2">Uncharacterized protein</fullName>
    </submittedName>
</protein>
<sequence length="141" mass="16265">MSPQHLPRRDSVHGPDKNKDVLSESKRMDRSLTSQGYRTVLEKMGEDSLLTLASHGDEAWKELIERFEKGKLKNERVEVAVHAKVIEKMRAKDVKDEEKEREEMIQDEKLEAAKTRSDLLKEMDGVIVKGLGKEPIQAWRL</sequence>
<keyword evidence="3" id="KW-1185">Reference proteome</keyword>
<proteinExistence type="predicted"/>
<organism evidence="2 3">
    <name type="scientific">Nothophoma quercina</name>
    <dbReference type="NCBI Taxonomy" id="749835"/>
    <lineage>
        <taxon>Eukaryota</taxon>
        <taxon>Fungi</taxon>
        <taxon>Dikarya</taxon>
        <taxon>Ascomycota</taxon>
        <taxon>Pezizomycotina</taxon>
        <taxon>Dothideomycetes</taxon>
        <taxon>Pleosporomycetidae</taxon>
        <taxon>Pleosporales</taxon>
        <taxon>Pleosporineae</taxon>
        <taxon>Didymellaceae</taxon>
        <taxon>Nothophoma</taxon>
    </lineage>
</organism>
<evidence type="ECO:0000313" key="2">
    <source>
        <dbReference type="EMBL" id="KAL1600142.1"/>
    </source>
</evidence>
<reference evidence="2 3" key="1">
    <citation type="submission" date="2024-02" db="EMBL/GenBank/DDBJ databases">
        <title>De novo assembly and annotation of 12 fungi associated with fruit tree decline syndrome in Ontario, Canada.</title>
        <authorList>
            <person name="Sulman M."/>
            <person name="Ellouze W."/>
            <person name="Ilyukhin E."/>
        </authorList>
    </citation>
    <scope>NUCLEOTIDE SEQUENCE [LARGE SCALE GENOMIC DNA]</scope>
    <source>
        <strain evidence="2 3">M97-236</strain>
    </source>
</reference>
<feature type="compositionally biased region" description="Basic and acidic residues" evidence="1">
    <location>
        <begin position="7"/>
        <end position="30"/>
    </location>
</feature>
<evidence type="ECO:0000256" key="1">
    <source>
        <dbReference type="SAM" id="MobiDB-lite"/>
    </source>
</evidence>
<dbReference type="EMBL" id="JAKIXB020000019">
    <property type="protein sequence ID" value="KAL1600142.1"/>
    <property type="molecule type" value="Genomic_DNA"/>
</dbReference>
<feature type="region of interest" description="Disordered" evidence="1">
    <location>
        <begin position="1"/>
        <end position="34"/>
    </location>
</feature>